<dbReference type="SUPFAM" id="SSF53474">
    <property type="entry name" value="alpha/beta-Hydrolases"/>
    <property type="match status" value="1"/>
</dbReference>
<dbReference type="EMBL" id="QNRR01000020">
    <property type="protein sequence ID" value="RBP35681.1"/>
    <property type="molecule type" value="Genomic_DNA"/>
</dbReference>
<comment type="caution">
    <text evidence="5">The sequence shown here is derived from an EMBL/GenBank/DDBJ whole genome shotgun (WGS) entry which is preliminary data.</text>
</comment>
<reference evidence="5 6" key="1">
    <citation type="submission" date="2018-06" db="EMBL/GenBank/DDBJ databases">
        <title>Genomic Encyclopedia of Type Strains, Phase IV (KMG-IV): sequencing the most valuable type-strain genomes for metagenomic binning, comparative biology and taxonomic classification.</title>
        <authorList>
            <person name="Goeker M."/>
        </authorList>
    </citation>
    <scope>NUCLEOTIDE SEQUENCE [LARGE SCALE GENOMIC DNA]</scope>
    <source>
        <strain evidence="5 6">DSM 25532</strain>
    </source>
</reference>
<dbReference type="RefSeq" id="WP_170157562.1">
    <property type="nucleotide sequence ID" value="NZ_QNRR01000020.1"/>
</dbReference>
<dbReference type="Gene3D" id="3.40.50.1820">
    <property type="entry name" value="alpha/beta hydrolase"/>
    <property type="match status" value="1"/>
</dbReference>
<gene>
    <name evidence="5" type="ORF">DES53_12050</name>
</gene>
<dbReference type="InterPro" id="IPR050300">
    <property type="entry name" value="GDXG_lipolytic_enzyme"/>
</dbReference>
<name>A0A366H2A5_9BACT</name>
<feature type="region of interest" description="Disordered" evidence="2">
    <location>
        <begin position="25"/>
        <end position="45"/>
    </location>
</feature>
<dbReference type="PANTHER" id="PTHR48081">
    <property type="entry name" value="AB HYDROLASE SUPERFAMILY PROTEIN C4A8.06C"/>
    <property type="match status" value="1"/>
</dbReference>
<feature type="signal peptide" evidence="3">
    <location>
        <begin position="1"/>
        <end position="21"/>
    </location>
</feature>
<dbReference type="InterPro" id="IPR049492">
    <property type="entry name" value="BD-FAE-like_dom"/>
</dbReference>
<evidence type="ECO:0000256" key="2">
    <source>
        <dbReference type="SAM" id="MobiDB-lite"/>
    </source>
</evidence>
<sequence>MLRTTFLTFVIVAFTAGFVVAQNPKPPAKKPAAAKREPLPSTPPDTIQAELDITYGKTPEQELKLDIYRPKAGGDKLPACLLVHGGGWVKGDKERFRPLAISLAEKGYVVANIEYRLGPVAKYPAAVQDCNLAVRFVRANASRFGIDPNRIGAWGGSAGGHLVGMMAAAPTHEKYLTGDLRDVSAAVQASCVMAGPTDLTMEKFVEALRRAKEKSYAFQWLGKLYDDAPELYREASPITHFSKSTGPVLFLTGDLDNPERDAPGMAKLKELGVPTKQVILKDARHGCWMQKPWHAQCVDAVDAWFKEHLK</sequence>
<proteinExistence type="predicted"/>
<evidence type="ECO:0000256" key="1">
    <source>
        <dbReference type="ARBA" id="ARBA00022801"/>
    </source>
</evidence>
<protein>
    <submittedName>
        <fullName evidence="5">Acetyl esterase/lipase</fullName>
    </submittedName>
</protein>
<evidence type="ECO:0000313" key="6">
    <source>
        <dbReference type="Proteomes" id="UP000253426"/>
    </source>
</evidence>
<keyword evidence="1" id="KW-0378">Hydrolase</keyword>
<feature type="domain" description="BD-FAE-like" evidence="4">
    <location>
        <begin position="65"/>
        <end position="257"/>
    </location>
</feature>
<evidence type="ECO:0000313" key="5">
    <source>
        <dbReference type="EMBL" id="RBP35681.1"/>
    </source>
</evidence>
<dbReference type="Pfam" id="PF20434">
    <property type="entry name" value="BD-FAE"/>
    <property type="match status" value="1"/>
</dbReference>
<evidence type="ECO:0000259" key="4">
    <source>
        <dbReference type="Pfam" id="PF20434"/>
    </source>
</evidence>
<dbReference type="GO" id="GO:0016787">
    <property type="term" value="F:hydrolase activity"/>
    <property type="evidence" value="ECO:0007669"/>
    <property type="project" value="UniProtKB-KW"/>
</dbReference>
<keyword evidence="3" id="KW-0732">Signal</keyword>
<evidence type="ECO:0000256" key="3">
    <source>
        <dbReference type="SAM" id="SignalP"/>
    </source>
</evidence>
<dbReference type="InterPro" id="IPR029058">
    <property type="entry name" value="AB_hydrolase_fold"/>
</dbReference>
<dbReference type="Proteomes" id="UP000253426">
    <property type="component" value="Unassembled WGS sequence"/>
</dbReference>
<organism evidence="5 6">
    <name type="scientific">Roseimicrobium gellanilyticum</name>
    <dbReference type="NCBI Taxonomy" id="748857"/>
    <lineage>
        <taxon>Bacteria</taxon>
        <taxon>Pseudomonadati</taxon>
        <taxon>Verrucomicrobiota</taxon>
        <taxon>Verrucomicrobiia</taxon>
        <taxon>Verrucomicrobiales</taxon>
        <taxon>Verrucomicrobiaceae</taxon>
        <taxon>Roseimicrobium</taxon>
    </lineage>
</organism>
<keyword evidence="6" id="KW-1185">Reference proteome</keyword>
<accession>A0A366H2A5</accession>
<feature type="chain" id="PRO_5016835196" evidence="3">
    <location>
        <begin position="22"/>
        <end position="310"/>
    </location>
</feature>
<dbReference type="PANTHER" id="PTHR48081:SF13">
    <property type="entry name" value="ALPHA_BETA HYDROLASE"/>
    <property type="match status" value="1"/>
</dbReference>
<dbReference type="AlphaFoldDB" id="A0A366H2A5"/>